<keyword evidence="2" id="KW-1185">Reference proteome</keyword>
<organism evidence="1 2">
    <name type="scientific">Pseudomonas oryzae</name>
    <dbReference type="NCBI Taxonomy" id="1392877"/>
    <lineage>
        <taxon>Bacteria</taxon>
        <taxon>Pseudomonadati</taxon>
        <taxon>Pseudomonadota</taxon>
        <taxon>Gammaproteobacteria</taxon>
        <taxon>Pseudomonadales</taxon>
        <taxon>Pseudomonadaceae</taxon>
        <taxon>Pseudomonas</taxon>
    </lineage>
</organism>
<name>A0A1H1M6X1_9PSED</name>
<dbReference type="STRING" id="1392877.SAMN05216221_0428"/>
<accession>A0A1H1M6X1</accession>
<protein>
    <submittedName>
        <fullName evidence="1">Uncharacterized protein</fullName>
    </submittedName>
</protein>
<reference evidence="2" key="1">
    <citation type="submission" date="2016-10" db="EMBL/GenBank/DDBJ databases">
        <authorList>
            <person name="Varghese N."/>
            <person name="Submissions S."/>
        </authorList>
    </citation>
    <scope>NUCLEOTIDE SEQUENCE [LARGE SCALE GENOMIC DNA]</scope>
    <source>
        <strain evidence="2">KCTC 32247</strain>
    </source>
</reference>
<sequence>MTTAIAHSKRRRSTRLLADSQSADSFTIRLLPLLAAVLSLPLIAAGACMLLAGIASYQAQAFLDDWTNKRSEPTAKAWQIAHDAAQRAVRLYPGNNGEYLERLGRVWQWQQFRAPFGAAQAQASRRAALEAFRASTQARPEWPYAWAALAYAKLHLLELDNEFAHALQQANNLGPNRIEINRTLAEIGLLAWPSLDAGQRSATLAAADRVVQYSGNEARYLSEVAAHAGMSEALCEHLDERIRKKQGICQ</sequence>
<evidence type="ECO:0000313" key="1">
    <source>
        <dbReference type="EMBL" id="SDR82528.1"/>
    </source>
</evidence>
<dbReference type="Proteomes" id="UP000243359">
    <property type="component" value="Chromosome I"/>
</dbReference>
<gene>
    <name evidence="1" type="ORF">SAMN05216221_0428</name>
</gene>
<proteinExistence type="predicted"/>
<evidence type="ECO:0000313" key="2">
    <source>
        <dbReference type="Proteomes" id="UP000243359"/>
    </source>
</evidence>
<dbReference type="EMBL" id="LT629751">
    <property type="protein sequence ID" value="SDR82528.1"/>
    <property type="molecule type" value="Genomic_DNA"/>
</dbReference>
<dbReference type="OrthoDB" id="6194880at2"/>
<dbReference type="AlphaFoldDB" id="A0A1H1M6X1"/>
<dbReference type="RefSeq" id="WP_090347396.1">
    <property type="nucleotide sequence ID" value="NZ_LT629751.1"/>
</dbReference>